<protein>
    <submittedName>
        <fullName evidence="2">CIC11C00000005359</fullName>
    </submittedName>
</protein>
<organism evidence="2 3">
    <name type="scientific">Sungouiella intermedia</name>
    <dbReference type="NCBI Taxonomy" id="45354"/>
    <lineage>
        <taxon>Eukaryota</taxon>
        <taxon>Fungi</taxon>
        <taxon>Dikarya</taxon>
        <taxon>Ascomycota</taxon>
        <taxon>Saccharomycotina</taxon>
        <taxon>Pichiomycetes</taxon>
        <taxon>Metschnikowiaceae</taxon>
        <taxon>Sungouiella</taxon>
    </lineage>
</organism>
<proteinExistence type="predicted"/>
<dbReference type="Pfam" id="PF16944">
    <property type="entry name" value="KCH"/>
    <property type="match status" value="1"/>
</dbReference>
<evidence type="ECO:0000256" key="1">
    <source>
        <dbReference type="SAM" id="Phobius"/>
    </source>
</evidence>
<dbReference type="GO" id="GO:0005886">
    <property type="term" value="C:plasma membrane"/>
    <property type="evidence" value="ECO:0007669"/>
    <property type="project" value="InterPro"/>
</dbReference>
<dbReference type="AlphaFoldDB" id="A0A1L0BYB3"/>
<dbReference type="GO" id="GO:0015079">
    <property type="term" value="F:potassium ion transmembrane transporter activity"/>
    <property type="evidence" value="ECO:0007669"/>
    <property type="project" value="InterPro"/>
</dbReference>
<evidence type="ECO:0000313" key="2">
    <source>
        <dbReference type="EMBL" id="SGZ55386.1"/>
    </source>
</evidence>
<reference evidence="2 3" key="1">
    <citation type="submission" date="2016-10" db="EMBL/GenBank/DDBJ databases">
        <authorList>
            <person name="de Groot N.N."/>
        </authorList>
    </citation>
    <scope>NUCLEOTIDE SEQUENCE [LARGE SCALE GENOMIC DNA]</scope>
    <source>
        <strain evidence="2 3">PYCC 4715</strain>
    </source>
</reference>
<evidence type="ECO:0000313" key="3">
    <source>
        <dbReference type="Proteomes" id="UP000182259"/>
    </source>
</evidence>
<dbReference type="EMBL" id="LT635767">
    <property type="protein sequence ID" value="SGZ55386.1"/>
    <property type="molecule type" value="Genomic_DNA"/>
</dbReference>
<dbReference type="InterPro" id="IPR031606">
    <property type="entry name" value="Kch1/2"/>
</dbReference>
<keyword evidence="1" id="KW-0812">Transmembrane</keyword>
<keyword evidence="1" id="KW-0472">Membrane</keyword>
<name>A0A1L0BYB3_9ASCO</name>
<gene>
    <name evidence="2" type="ORF">SAMEA4029009_CIC11G00000005359</name>
</gene>
<keyword evidence="1" id="KW-1133">Transmembrane helix</keyword>
<accession>A0A1L0BYB3</accession>
<dbReference type="Proteomes" id="UP000182259">
    <property type="component" value="Chromosome IV"/>
</dbReference>
<dbReference type="PANTHER" id="PTHR36424">
    <property type="entry name" value="PHEROMONE-REGULATED MEMBRANE PROTEIN 6"/>
    <property type="match status" value="1"/>
</dbReference>
<dbReference type="PANTHER" id="PTHR36424:SF1">
    <property type="entry name" value="LOW AFFINITY K(+) TRANSPORTER 1-RELATED"/>
    <property type="match status" value="1"/>
</dbReference>
<feature type="transmembrane region" description="Helical" evidence="1">
    <location>
        <begin position="30"/>
        <end position="51"/>
    </location>
</feature>
<sequence>MVFDSEKQSKDLDKSTFDIVRLGEFRTYRCGALISYLGVWFLILLKVAILASDTYTCINILVYKRWSTEDYQVYEFKVAKWISLDV</sequence>